<evidence type="ECO:0000256" key="3">
    <source>
        <dbReference type="ARBA" id="ARBA00022989"/>
    </source>
</evidence>
<comment type="subcellular location">
    <subcellularLocation>
        <location evidence="1">Membrane</location>
        <topology evidence="1">Multi-pass membrane protein</topology>
    </subcellularLocation>
</comment>
<dbReference type="GeneID" id="93072936"/>
<evidence type="ECO:0000313" key="9">
    <source>
        <dbReference type="Proteomes" id="UP000028042"/>
    </source>
</evidence>
<reference evidence="8" key="2">
    <citation type="submission" date="2015-10" db="EMBL/GenBank/DDBJ databases">
        <title>Improved Draft Genome Sequence of Clostridium pasteurianum Strain ATCC 6013 (DSM 525) Using a Hybrid Next-Generation Sequencing Approach.</title>
        <authorList>
            <person name="Pyne M.E."/>
            <person name="Utturkar S.M."/>
            <person name="Brown S.D."/>
            <person name="Moo-Young M."/>
            <person name="Chung D.A."/>
            <person name="Chou P.C."/>
        </authorList>
    </citation>
    <scope>NUCLEOTIDE SEQUENCE</scope>
    <source>
        <strain evidence="8">ATCC 6013</strain>
    </source>
</reference>
<feature type="transmembrane region" description="Helical" evidence="5">
    <location>
        <begin position="80"/>
        <end position="105"/>
    </location>
</feature>
<dbReference type="Pfam" id="PF04932">
    <property type="entry name" value="Wzy_C"/>
    <property type="match status" value="1"/>
</dbReference>
<protein>
    <submittedName>
        <fullName evidence="7">O-antigen polymerase</fullName>
    </submittedName>
</protein>
<feature type="transmembrane region" description="Helical" evidence="5">
    <location>
        <begin position="21"/>
        <end position="38"/>
    </location>
</feature>
<reference evidence="7 10" key="1">
    <citation type="journal article" date="2015" name="Genome Announc.">
        <title>Complete Genome Sequence of the Nitrogen-Fixing and Solvent-Producing Clostridium pasteurianum DSM 525.</title>
        <authorList>
            <person name="Poehlein A."/>
            <person name="Grosse-Honebrink A."/>
            <person name="Zhang Y."/>
            <person name="Minton N.P."/>
            <person name="Daniel R."/>
        </authorList>
    </citation>
    <scope>NUCLEOTIDE SEQUENCE [LARGE SCALE GENOMIC DNA]</scope>
    <source>
        <strain evidence="7">DSM 525</strain>
        <strain evidence="10">DSM 525 / ATCC 6013</strain>
    </source>
</reference>
<feature type="domain" description="O-antigen ligase-related" evidence="6">
    <location>
        <begin position="208"/>
        <end position="360"/>
    </location>
</feature>
<gene>
    <name evidence="7" type="ORF">CLPA_c07190</name>
    <name evidence="8" type="ORF">CP6013_02431</name>
</gene>
<evidence type="ECO:0000256" key="2">
    <source>
        <dbReference type="ARBA" id="ARBA00022692"/>
    </source>
</evidence>
<feature type="transmembrane region" description="Helical" evidence="5">
    <location>
        <begin position="352"/>
        <end position="371"/>
    </location>
</feature>
<evidence type="ECO:0000313" key="7">
    <source>
        <dbReference type="EMBL" id="AJA50807.1"/>
    </source>
</evidence>
<proteinExistence type="predicted"/>
<keyword evidence="4 5" id="KW-0472">Membrane</keyword>
<evidence type="ECO:0000313" key="10">
    <source>
        <dbReference type="Proteomes" id="UP000030905"/>
    </source>
</evidence>
<accession>A0A0H3J0E9</accession>
<organism evidence="7 10">
    <name type="scientific">Clostridium pasteurianum DSM 525 = ATCC 6013</name>
    <dbReference type="NCBI Taxonomy" id="1262449"/>
    <lineage>
        <taxon>Bacteria</taxon>
        <taxon>Bacillati</taxon>
        <taxon>Bacillota</taxon>
        <taxon>Clostridia</taxon>
        <taxon>Eubacteriales</taxon>
        <taxon>Clostridiaceae</taxon>
        <taxon>Clostridium</taxon>
    </lineage>
</organism>
<dbReference type="Proteomes" id="UP000030905">
    <property type="component" value="Chromosome"/>
</dbReference>
<feature type="transmembrane region" description="Helical" evidence="5">
    <location>
        <begin position="181"/>
        <end position="198"/>
    </location>
</feature>
<feature type="transmembrane region" description="Helical" evidence="5">
    <location>
        <begin position="205"/>
        <end position="220"/>
    </location>
</feature>
<feature type="transmembrane region" description="Helical" evidence="5">
    <location>
        <begin position="136"/>
        <end position="155"/>
    </location>
</feature>
<dbReference type="EMBL" id="JPGY02000001">
    <property type="protein sequence ID" value="KRU13183.1"/>
    <property type="molecule type" value="Genomic_DNA"/>
</dbReference>
<reference evidence="8 9" key="3">
    <citation type="journal article" name="Genome Announc.">
        <title>Improved Draft Genome Sequence of Clostridium pasteurianum Strain ATCC 6013 (DSM 525) Using a Hybrid Next-Generation Sequencing Approach.</title>
        <authorList>
            <person name="Pyne M.E."/>
            <person name="Utturkar S."/>
            <person name="Brown S.D."/>
            <person name="Moo-Young M."/>
            <person name="Chung D.A."/>
            <person name="Chou C.P."/>
        </authorList>
    </citation>
    <scope>NUCLEOTIDE SEQUENCE [LARGE SCALE GENOMIC DNA]</scope>
    <source>
        <strain evidence="8 9">ATCC 6013</strain>
    </source>
</reference>
<dbReference type="InterPro" id="IPR051533">
    <property type="entry name" value="WaaL-like"/>
</dbReference>
<feature type="transmembrane region" description="Helical" evidence="5">
    <location>
        <begin position="111"/>
        <end position="129"/>
    </location>
</feature>
<dbReference type="eggNOG" id="COG3307">
    <property type="taxonomic scope" value="Bacteria"/>
</dbReference>
<keyword evidence="3 5" id="KW-1133">Transmembrane helix</keyword>
<dbReference type="RefSeq" id="WP_004455444.1">
    <property type="nucleotide sequence ID" value="NZ_ANZB01000010.1"/>
</dbReference>
<evidence type="ECO:0000256" key="1">
    <source>
        <dbReference type="ARBA" id="ARBA00004141"/>
    </source>
</evidence>
<evidence type="ECO:0000259" key="6">
    <source>
        <dbReference type="Pfam" id="PF04932"/>
    </source>
</evidence>
<feature type="transmembrane region" description="Helical" evidence="5">
    <location>
        <begin position="378"/>
        <end position="410"/>
    </location>
</feature>
<keyword evidence="10" id="KW-1185">Reference proteome</keyword>
<name>A0A0H3J0E9_CLOPA</name>
<dbReference type="AlphaFoldDB" id="A0A0H3J0E9"/>
<feature type="transmembrane region" description="Helical" evidence="5">
    <location>
        <begin position="226"/>
        <end position="243"/>
    </location>
</feature>
<dbReference type="InterPro" id="IPR007016">
    <property type="entry name" value="O-antigen_ligase-rel_domated"/>
</dbReference>
<dbReference type="PATRIC" id="fig|1262449.3.peg.2853"/>
<dbReference type="EMBL" id="CP009268">
    <property type="protein sequence ID" value="AJA50807.1"/>
    <property type="molecule type" value="Genomic_DNA"/>
</dbReference>
<evidence type="ECO:0000256" key="4">
    <source>
        <dbReference type="ARBA" id="ARBA00023136"/>
    </source>
</evidence>
<dbReference type="GO" id="GO:0016020">
    <property type="term" value="C:membrane"/>
    <property type="evidence" value="ECO:0007669"/>
    <property type="project" value="UniProtKB-SubCell"/>
</dbReference>
<dbReference type="PANTHER" id="PTHR37422:SF13">
    <property type="entry name" value="LIPOPOLYSACCHARIDE BIOSYNTHESIS PROTEIN PA4999-RELATED"/>
    <property type="match status" value="1"/>
</dbReference>
<keyword evidence="2 5" id="KW-0812">Transmembrane</keyword>
<dbReference type="KEGG" id="cpae:CPAST_c07190"/>
<sequence>MRIKTSRIIKRKEAEIKILNYIFSSYAVFIMAFIPLFITPWRKDIFNDYRIISVVVVSAIVFIITFYYRRQYEIKLLDKLLLLYAALLILSTVFSEEMKLSLFGLPRCREGIFSLLTYLIIFTIFYKNFHFSKKSLNIILFSAVVIALYGILQYFKIDPILNIANNEFRGSVTSTIGQRNFVGTYCTLFTPLVLGLFIHSGKKRYFIVTMLMLGLVLSSTTRSAWIAFIFYFIILIIYCAINIKSNKSLIIRLSLLIATIILIFSFMNYKTKGMLTSRAKTVYVDAKDIDNNDSGSSRIFIWKKAIPVLFKNPLLGSGPDTYNLVLNDEESKRRALYFKAHNEYLQMAITEGYPALAVYLSLVSIILFRLYKNRKKGIHIWILFCCIAGYLIQAFFNISFISTAVIYWAVLGIAARYGEGCNEVT</sequence>
<feature type="transmembrane region" description="Helical" evidence="5">
    <location>
        <begin position="50"/>
        <end position="68"/>
    </location>
</feature>
<evidence type="ECO:0000313" key="8">
    <source>
        <dbReference type="EMBL" id="KRU13183.1"/>
    </source>
</evidence>
<evidence type="ECO:0000256" key="5">
    <source>
        <dbReference type="SAM" id="Phobius"/>
    </source>
</evidence>
<dbReference type="KEGG" id="cpat:CLPA_c07190"/>
<feature type="transmembrane region" description="Helical" evidence="5">
    <location>
        <begin position="250"/>
        <end position="269"/>
    </location>
</feature>
<dbReference type="PANTHER" id="PTHR37422">
    <property type="entry name" value="TEICHURONIC ACID BIOSYNTHESIS PROTEIN TUAE"/>
    <property type="match status" value="1"/>
</dbReference>
<dbReference type="Proteomes" id="UP000028042">
    <property type="component" value="Unassembled WGS sequence"/>
</dbReference>